<proteinExistence type="predicted"/>
<sequence length="140" mass="15722">MRHDRAMKRIATFLLLCAASPLMALDGPMSGAEFDSYSRGKTFYYGADGAAYGVEKYMDDRRVRWSFLDGNCKEGRWYEEAGGLICFVYEDTPGEPQCWSFYLGAGGLVARFENDPGRTELYEVENSTDEMMCKGPEVGV</sequence>
<evidence type="ECO:0000313" key="3">
    <source>
        <dbReference type="Proteomes" id="UP000649829"/>
    </source>
</evidence>
<comment type="caution">
    <text evidence="2">The sequence shown here is derived from an EMBL/GenBank/DDBJ whole genome shotgun (WGS) entry which is preliminary data.</text>
</comment>
<dbReference type="AlphaFoldDB" id="A0A917WDB4"/>
<dbReference type="EMBL" id="BMLF01000001">
    <property type="protein sequence ID" value="GGL92191.1"/>
    <property type="molecule type" value="Genomic_DNA"/>
</dbReference>
<evidence type="ECO:0000256" key="1">
    <source>
        <dbReference type="SAM" id="SignalP"/>
    </source>
</evidence>
<protein>
    <submittedName>
        <fullName evidence="2">Uncharacterized protein</fullName>
    </submittedName>
</protein>
<name>A0A917WDB4_9RHOB</name>
<dbReference type="Proteomes" id="UP000649829">
    <property type="component" value="Unassembled WGS sequence"/>
</dbReference>
<feature type="signal peptide" evidence="1">
    <location>
        <begin position="1"/>
        <end position="24"/>
    </location>
</feature>
<reference evidence="2" key="1">
    <citation type="journal article" date="2014" name="Int. J. Syst. Evol. Microbiol.">
        <title>Complete genome sequence of Corynebacterium casei LMG S-19264T (=DSM 44701T), isolated from a smear-ripened cheese.</title>
        <authorList>
            <consortium name="US DOE Joint Genome Institute (JGI-PGF)"/>
            <person name="Walter F."/>
            <person name="Albersmeier A."/>
            <person name="Kalinowski J."/>
            <person name="Ruckert C."/>
        </authorList>
    </citation>
    <scope>NUCLEOTIDE SEQUENCE</scope>
    <source>
        <strain evidence="2">CGMCC 1.6293</strain>
    </source>
</reference>
<feature type="chain" id="PRO_5037034615" evidence="1">
    <location>
        <begin position="25"/>
        <end position="140"/>
    </location>
</feature>
<gene>
    <name evidence="2" type="ORF">GCM10011534_12970</name>
</gene>
<keyword evidence="1" id="KW-0732">Signal</keyword>
<accession>A0A917WDB4</accession>
<reference evidence="2" key="2">
    <citation type="submission" date="2020-09" db="EMBL/GenBank/DDBJ databases">
        <authorList>
            <person name="Sun Q."/>
            <person name="Zhou Y."/>
        </authorList>
    </citation>
    <scope>NUCLEOTIDE SEQUENCE</scope>
    <source>
        <strain evidence="2">CGMCC 1.6293</strain>
    </source>
</reference>
<organism evidence="2 3">
    <name type="scientific">Pseudooceanicola nanhaiensis</name>
    <dbReference type="NCBI Taxonomy" id="375761"/>
    <lineage>
        <taxon>Bacteria</taxon>
        <taxon>Pseudomonadati</taxon>
        <taxon>Pseudomonadota</taxon>
        <taxon>Alphaproteobacteria</taxon>
        <taxon>Rhodobacterales</taxon>
        <taxon>Paracoccaceae</taxon>
        <taxon>Pseudooceanicola</taxon>
    </lineage>
</organism>
<evidence type="ECO:0000313" key="2">
    <source>
        <dbReference type="EMBL" id="GGL92191.1"/>
    </source>
</evidence>
<keyword evidence="3" id="KW-1185">Reference proteome</keyword>